<dbReference type="Proteomes" id="UP001355207">
    <property type="component" value="Chromosome 10"/>
</dbReference>
<sequence length="598" mass="67450">MFNTKRTLLTQNDLVTESSASHSTSTRQPSASNTILEEQASQLISYLKSSTFTPYSHDSPTVDLTAHLYALRTLHLKESPRKPSLRSRIIDLQIGKELREKLNDRIEDLLDDGCNVEEEDDEELHEILWRRWLISDDGKSRANAMELMLLSLTYNSEPSPFLSHPTIRYILKSAWSDGVPFFRSGQSEKPRAYRLSRQISKIAIAARLHFLHLISFLVLYGLTLSIALSPRSRISPYESSADGSNLSPKERCWMLWTGADLLHSMQYSTTLTHRIVLLPLHLAFLISFFPSYSAITYNLLLISMPIMTLSLVSPVSPSLTLLVQPLLPLSVLLRRILSRSIKTAGLLMPLVVCLVLLFSWSMNGDVFRGFYRLELQSILITASSAILKSKDDVVNDGVNFRIKSELEEPGTSPFSARLTIFTTLSLLCILSLILTASRIMLSPKDKWDSSDERRWKGAIKEGDSMERSYGLIVGRETRQAFAEAVLKYVWAYNLDDQGNTQPPYSANRIDISNSYGSTDDSQVSEPSYQYEFPIQTISPILPPPFNLIILPLNIVRYTPSAKLSRQIPQATYIISLVLSGALSLPLYLFSTVLDRIYP</sequence>
<protein>
    <recommendedName>
        <fullName evidence="5">GPI mannosyltransferase 2</fullName>
    </recommendedName>
</protein>
<evidence type="ECO:0000256" key="1">
    <source>
        <dbReference type="SAM" id="MobiDB-lite"/>
    </source>
</evidence>
<evidence type="ECO:0000256" key="2">
    <source>
        <dbReference type="SAM" id="Phobius"/>
    </source>
</evidence>
<evidence type="ECO:0000313" key="4">
    <source>
        <dbReference type="Proteomes" id="UP001355207"/>
    </source>
</evidence>
<feature type="region of interest" description="Disordered" evidence="1">
    <location>
        <begin position="1"/>
        <end position="33"/>
    </location>
</feature>
<keyword evidence="2" id="KW-0472">Membrane</keyword>
<feature type="transmembrane region" description="Helical" evidence="2">
    <location>
        <begin position="570"/>
        <end position="589"/>
    </location>
</feature>
<proteinExistence type="predicted"/>
<feature type="transmembrane region" description="Helical" evidence="2">
    <location>
        <begin position="208"/>
        <end position="228"/>
    </location>
</feature>
<feature type="transmembrane region" description="Helical" evidence="2">
    <location>
        <begin position="301"/>
        <end position="323"/>
    </location>
</feature>
<dbReference type="RefSeq" id="XP_066079011.1">
    <property type="nucleotide sequence ID" value="XM_066222914.1"/>
</dbReference>
<gene>
    <name evidence="3" type="ORF">L201_007203</name>
</gene>
<accession>A0AAX4K4D3</accession>
<name>A0AAX4K4D3_9TREE</name>
<keyword evidence="4" id="KW-1185">Reference proteome</keyword>
<feature type="transmembrane region" description="Helical" evidence="2">
    <location>
        <begin position="275"/>
        <end position="295"/>
    </location>
</feature>
<reference evidence="3 4" key="1">
    <citation type="submission" date="2024-01" db="EMBL/GenBank/DDBJ databases">
        <title>Comparative genomics of Cryptococcus and Kwoniella reveals pathogenesis evolution and contrasting modes of karyotype evolution via chromosome fusion or intercentromeric recombination.</title>
        <authorList>
            <person name="Coelho M.A."/>
            <person name="David-Palma M."/>
            <person name="Shea T."/>
            <person name="Bowers K."/>
            <person name="McGinley-Smith S."/>
            <person name="Mohammad A.W."/>
            <person name="Gnirke A."/>
            <person name="Yurkov A.M."/>
            <person name="Nowrousian M."/>
            <person name="Sun S."/>
            <person name="Cuomo C.A."/>
            <person name="Heitman J."/>
        </authorList>
    </citation>
    <scope>NUCLEOTIDE SEQUENCE [LARGE SCALE GENOMIC DNA]</scope>
    <source>
        <strain evidence="3 4">CBS 6074</strain>
    </source>
</reference>
<evidence type="ECO:0008006" key="5">
    <source>
        <dbReference type="Google" id="ProtNLM"/>
    </source>
</evidence>
<keyword evidence="2" id="KW-0812">Transmembrane</keyword>
<feature type="transmembrane region" description="Helical" evidence="2">
    <location>
        <begin position="344"/>
        <end position="362"/>
    </location>
</feature>
<dbReference type="GeneID" id="91097872"/>
<dbReference type="AlphaFoldDB" id="A0AAX4K4D3"/>
<evidence type="ECO:0000313" key="3">
    <source>
        <dbReference type="EMBL" id="WWC92249.1"/>
    </source>
</evidence>
<keyword evidence="2" id="KW-1133">Transmembrane helix</keyword>
<organism evidence="3 4">
    <name type="scientific">Kwoniella dendrophila CBS 6074</name>
    <dbReference type="NCBI Taxonomy" id="1295534"/>
    <lineage>
        <taxon>Eukaryota</taxon>
        <taxon>Fungi</taxon>
        <taxon>Dikarya</taxon>
        <taxon>Basidiomycota</taxon>
        <taxon>Agaricomycotina</taxon>
        <taxon>Tremellomycetes</taxon>
        <taxon>Tremellales</taxon>
        <taxon>Cryptococcaceae</taxon>
        <taxon>Kwoniella</taxon>
    </lineage>
</organism>
<dbReference type="EMBL" id="CP144107">
    <property type="protein sequence ID" value="WWC92249.1"/>
    <property type="molecule type" value="Genomic_DNA"/>
</dbReference>
<feature type="transmembrane region" description="Helical" evidence="2">
    <location>
        <begin position="414"/>
        <end position="436"/>
    </location>
</feature>